<sequence>MREKGTTGIIFLVTGMVVKNGGCWSFEVEVQWQQVAVSGPVDAFHSYGDKRGAASSRQEWWLWEVNRGGDGRMAEMGWPYMSHDGDEVCSMYGSECSGQLTVVNGGG</sequence>
<name>A0ACB9D7F1_9ASTR</name>
<organism evidence="1 2">
    <name type="scientific">Smallanthus sonchifolius</name>
    <dbReference type="NCBI Taxonomy" id="185202"/>
    <lineage>
        <taxon>Eukaryota</taxon>
        <taxon>Viridiplantae</taxon>
        <taxon>Streptophyta</taxon>
        <taxon>Embryophyta</taxon>
        <taxon>Tracheophyta</taxon>
        <taxon>Spermatophyta</taxon>
        <taxon>Magnoliopsida</taxon>
        <taxon>eudicotyledons</taxon>
        <taxon>Gunneridae</taxon>
        <taxon>Pentapetalae</taxon>
        <taxon>asterids</taxon>
        <taxon>campanulids</taxon>
        <taxon>Asterales</taxon>
        <taxon>Asteraceae</taxon>
        <taxon>Asteroideae</taxon>
        <taxon>Heliantheae alliance</taxon>
        <taxon>Millerieae</taxon>
        <taxon>Smallanthus</taxon>
    </lineage>
</organism>
<dbReference type="Proteomes" id="UP001056120">
    <property type="component" value="Linkage Group LG20"/>
</dbReference>
<reference evidence="1 2" key="2">
    <citation type="journal article" date="2022" name="Mol. Ecol. Resour.">
        <title>The genomes of chicory, endive, great burdock and yacon provide insights into Asteraceae paleo-polyploidization history and plant inulin production.</title>
        <authorList>
            <person name="Fan W."/>
            <person name="Wang S."/>
            <person name="Wang H."/>
            <person name="Wang A."/>
            <person name="Jiang F."/>
            <person name="Liu H."/>
            <person name="Zhao H."/>
            <person name="Xu D."/>
            <person name="Zhang Y."/>
        </authorList>
    </citation>
    <scope>NUCLEOTIDE SEQUENCE [LARGE SCALE GENOMIC DNA]</scope>
    <source>
        <strain evidence="2">cv. Yunnan</strain>
        <tissue evidence="1">Leaves</tissue>
    </source>
</reference>
<keyword evidence="2" id="KW-1185">Reference proteome</keyword>
<dbReference type="EMBL" id="CM042037">
    <property type="protein sequence ID" value="KAI3742539.1"/>
    <property type="molecule type" value="Genomic_DNA"/>
</dbReference>
<comment type="caution">
    <text evidence="1">The sequence shown here is derived from an EMBL/GenBank/DDBJ whole genome shotgun (WGS) entry which is preliminary data.</text>
</comment>
<proteinExistence type="predicted"/>
<reference evidence="2" key="1">
    <citation type="journal article" date="2022" name="Mol. Ecol. Resour.">
        <title>The genomes of chicory, endive, great burdock and yacon provide insights into Asteraceae palaeo-polyploidization history and plant inulin production.</title>
        <authorList>
            <person name="Fan W."/>
            <person name="Wang S."/>
            <person name="Wang H."/>
            <person name="Wang A."/>
            <person name="Jiang F."/>
            <person name="Liu H."/>
            <person name="Zhao H."/>
            <person name="Xu D."/>
            <person name="Zhang Y."/>
        </authorList>
    </citation>
    <scope>NUCLEOTIDE SEQUENCE [LARGE SCALE GENOMIC DNA]</scope>
    <source>
        <strain evidence="2">cv. Yunnan</strain>
    </source>
</reference>
<protein>
    <submittedName>
        <fullName evidence="1">Uncharacterized protein</fullName>
    </submittedName>
</protein>
<evidence type="ECO:0000313" key="1">
    <source>
        <dbReference type="EMBL" id="KAI3742539.1"/>
    </source>
</evidence>
<gene>
    <name evidence="1" type="ORF">L1987_60224</name>
</gene>
<accession>A0ACB9D7F1</accession>
<evidence type="ECO:0000313" key="2">
    <source>
        <dbReference type="Proteomes" id="UP001056120"/>
    </source>
</evidence>